<proteinExistence type="predicted"/>
<keyword evidence="2" id="KW-1185">Reference proteome</keyword>
<evidence type="ECO:0000313" key="1">
    <source>
        <dbReference type="EMBL" id="KAI4356921.1"/>
    </source>
</evidence>
<reference evidence="1 2" key="1">
    <citation type="journal article" date="2022" name="DNA Res.">
        <title>Chromosomal-level genome assembly of the orchid tree Bauhinia variegata (Leguminosae; Cercidoideae) supports the allotetraploid origin hypothesis of Bauhinia.</title>
        <authorList>
            <person name="Zhong Y."/>
            <person name="Chen Y."/>
            <person name="Zheng D."/>
            <person name="Pang J."/>
            <person name="Liu Y."/>
            <person name="Luo S."/>
            <person name="Meng S."/>
            <person name="Qian L."/>
            <person name="Wei D."/>
            <person name="Dai S."/>
            <person name="Zhou R."/>
        </authorList>
    </citation>
    <scope>NUCLEOTIDE SEQUENCE [LARGE SCALE GENOMIC DNA]</scope>
    <source>
        <strain evidence="1">BV-YZ2020</strain>
    </source>
</reference>
<organism evidence="1 2">
    <name type="scientific">Bauhinia variegata</name>
    <name type="common">Purple orchid tree</name>
    <name type="synonym">Phanera variegata</name>
    <dbReference type="NCBI Taxonomy" id="167791"/>
    <lineage>
        <taxon>Eukaryota</taxon>
        <taxon>Viridiplantae</taxon>
        <taxon>Streptophyta</taxon>
        <taxon>Embryophyta</taxon>
        <taxon>Tracheophyta</taxon>
        <taxon>Spermatophyta</taxon>
        <taxon>Magnoliopsida</taxon>
        <taxon>eudicotyledons</taxon>
        <taxon>Gunneridae</taxon>
        <taxon>Pentapetalae</taxon>
        <taxon>rosids</taxon>
        <taxon>fabids</taxon>
        <taxon>Fabales</taxon>
        <taxon>Fabaceae</taxon>
        <taxon>Cercidoideae</taxon>
        <taxon>Cercideae</taxon>
        <taxon>Bauhiniinae</taxon>
        <taxon>Bauhinia</taxon>
    </lineage>
</organism>
<evidence type="ECO:0000313" key="2">
    <source>
        <dbReference type="Proteomes" id="UP000828941"/>
    </source>
</evidence>
<dbReference type="Proteomes" id="UP000828941">
    <property type="component" value="Chromosome 1"/>
</dbReference>
<sequence length="500" mass="57327">MDKHENRFKNENEKVKRWKSALNEAANLSGSTYRTGYEFEFITKIIKDGSSKLLHKLGKLGMHDLIQDMGKEVVKQDASSKLGEYSRLWNHEDIVDVLTTNSGSDSIQGIMFDPPKRENNFEKVTYMNFSGCTLLTQVPDLSRVPNVTILGLERCTSLIEVHDSVGVNTKLKKLSLEGCTNLRIFPRGIKMRSLERLDLRGCRSLQHFPDILEEMVNLTCILAILTGIKEIPHSICYLPRLEALFVSHCCELVSLPGSISQLHTLESLDLVGCTKLHQFPRAPPNLGELELNGCRSLTLQSLNSLFSQNFEKAIQAVKPLAVYMPRIHIPNWFDYRCKGGRLSFWASEKYVCKFTFAAVFKTSISQISSRSYECVYMDITRRNNGIWTSCRVACFGNGSGTIFLQFVDYSNINIHDWNHVEIECRSLPPEYKEDECEIDECGVYMYKEDIKMEDIRFECPIPSNSNMDTVMSKNDEEPRDMIEEAEPWERSFCDDIHYTF</sequence>
<dbReference type="EMBL" id="CM039426">
    <property type="protein sequence ID" value="KAI4356921.1"/>
    <property type="molecule type" value="Genomic_DNA"/>
</dbReference>
<protein>
    <submittedName>
        <fullName evidence="1">Uncharacterized protein</fullName>
    </submittedName>
</protein>
<comment type="caution">
    <text evidence="1">The sequence shown here is derived from an EMBL/GenBank/DDBJ whole genome shotgun (WGS) entry which is preliminary data.</text>
</comment>
<gene>
    <name evidence="1" type="ORF">L6164_000902</name>
</gene>
<accession>A0ACB9Q7W6</accession>
<name>A0ACB9Q7W6_BAUVA</name>